<dbReference type="SMART" id="SM00448">
    <property type="entry name" value="REC"/>
    <property type="match status" value="1"/>
</dbReference>
<evidence type="ECO:0000313" key="5">
    <source>
        <dbReference type="Proteomes" id="UP001597545"/>
    </source>
</evidence>
<sequence length="210" mass="23886">MNRTMYCHPGNTSVLLYRYMICRLETEYDLIWKRGRNTFSISLYKSFDNEYYFKPKLKERTWYIPLDILNMKEEIKTTVAIVDDNRLIVEVVDNVLTGFGYDVLLRANSGEEILELIKNGNVIPEICVLDINMPDLGGFQTAVLIRERYPQMKILAFSNQTDPKTVSKMLESGANGFVSKISGIFELRNAVDALVKGGTYLGTGVKTVDG</sequence>
<dbReference type="RefSeq" id="WP_380905854.1">
    <property type="nucleotide sequence ID" value="NZ_JBHUEG010000012.1"/>
</dbReference>
<gene>
    <name evidence="4" type="ORF">ACFSR5_17945</name>
</gene>
<reference evidence="5" key="1">
    <citation type="journal article" date="2019" name="Int. J. Syst. Evol. Microbiol.">
        <title>The Global Catalogue of Microorganisms (GCM) 10K type strain sequencing project: providing services to taxonomists for standard genome sequencing and annotation.</title>
        <authorList>
            <consortium name="The Broad Institute Genomics Platform"/>
            <consortium name="The Broad Institute Genome Sequencing Center for Infectious Disease"/>
            <person name="Wu L."/>
            <person name="Ma J."/>
        </authorList>
    </citation>
    <scope>NUCLEOTIDE SEQUENCE [LARGE SCALE GENOMIC DNA]</scope>
    <source>
        <strain evidence="5">KCTC 42662</strain>
    </source>
</reference>
<comment type="caution">
    <text evidence="4">The sequence shown here is derived from an EMBL/GenBank/DDBJ whole genome shotgun (WGS) entry which is preliminary data.</text>
</comment>
<keyword evidence="5" id="KW-1185">Reference proteome</keyword>
<dbReference type="InterPro" id="IPR001789">
    <property type="entry name" value="Sig_transdc_resp-reg_receiver"/>
</dbReference>
<dbReference type="Gene3D" id="3.40.50.2300">
    <property type="match status" value="1"/>
</dbReference>
<dbReference type="InterPro" id="IPR050595">
    <property type="entry name" value="Bact_response_regulator"/>
</dbReference>
<dbReference type="PANTHER" id="PTHR44591:SF3">
    <property type="entry name" value="RESPONSE REGULATORY DOMAIN-CONTAINING PROTEIN"/>
    <property type="match status" value="1"/>
</dbReference>
<evidence type="ECO:0000259" key="3">
    <source>
        <dbReference type="PROSITE" id="PS50110"/>
    </source>
</evidence>
<dbReference type="Pfam" id="PF00072">
    <property type="entry name" value="Response_reg"/>
    <property type="match status" value="1"/>
</dbReference>
<name>A0ABW5KPK2_9SPHI</name>
<dbReference type="Proteomes" id="UP001597545">
    <property type="component" value="Unassembled WGS sequence"/>
</dbReference>
<keyword evidence="1 2" id="KW-0597">Phosphoprotein</keyword>
<dbReference type="SUPFAM" id="SSF52172">
    <property type="entry name" value="CheY-like"/>
    <property type="match status" value="1"/>
</dbReference>
<evidence type="ECO:0000256" key="1">
    <source>
        <dbReference type="ARBA" id="ARBA00022553"/>
    </source>
</evidence>
<evidence type="ECO:0000313" key="4">
    <source>
        <dbReference type="EMBL" id="MFD2549537.1"/>
    </source>
</evidence>
<dbReference type="InterPro" id="IPR058245">
    <property type="entry name" value="NreC/VraR/RcsB-like_REC"/>
</dbReference>
<dbReference type="PROSITE" id="PS50110">
    <property type="entry name" value="RESPONSE_REGULATORY"/>
    <property type="match status" value="1"/>
</dbReference>
<organism evidence="4 5">
    <name type="scientific">Sphingobacterium suaedae</name>
    <dbReference type="NCBI Taxonomy" id="1686402"/>
    <lineage>
        <taxon>Bacteria</taxon>
        <taxon>Pseudomonadati</taxon>
        <taxon>Bacteroidota</taxon>
        <taxon>Sphingobacteriia</taxon>
        <taxon>Sphingobacteriales</taxon>
        <taxon>Sphingobacteriaceae</taxon>
        <taxon>Sphingobacterium</taxon>
    </lineage>
</organism>
<feature type="domain" description="Response regulatory" evidence="3">
    <location>
        <begin position="78"/>
        <end position="195"/>
    </location>
</feature>
<accession>A0ABW5KPK2</accession>
<proteinExistence type="predicted"/>
<evidence type="ECO:0000256" key="2">
    <source>
        <dbReference type="PROSITE-ProRule" id="PRU00169"/>
    </source>
</evidence>
<dbReference type="PANTHER" id="PTHR44591">
    <property type="entry name" value="STRESS RESPONSE REGULATOR PROTEIN 1"/>
    <property type="match status" value="1"/>
</dbReference>
<feature type="modified residue" description="4-aspartylphosphate" evidence="2">
    <location>
        <position position="130"/>
    </location>
</feature>
<dbReference type="CDD" id="cd17535">
    <property type="entry name" value="REC_NarL-like"/>
    <property type="match status" value="1"/>
</dbReference>
<dbReference type="EMBL" id="JBHULR010000015">
    <property type="protein sequence ID" value="MFD2549537.1"/>
    <property type="molecule type" value="Genomic_DNA"/>
</dbReference>
<protein>
    <submittedName>
        <fullName evidence="4">Response regulator transcription factor</fullName>
    </submittedName>
</protein>
<dbReference type="InterPro" id="IPR011006">
    <property type="entry name" value="CheY-like_superfamily"/>
</dbReference>